<gene>
    <name evidence="3" type="ORF">LP083-2_081</name>
</gene>
<accession>A0A059T5Q3</accession>
<keyword evidence="1" id="KW-0175">Coiled coil</keyword>
<keyword evidence="4" id="KW-1185">Reference proteome</keyword>
<dbReference type="GeneID" id="19735647"/>
<feature type="coiled-coil region" evidence="1">
    <location>
        <begin position="7"/>
        <end position="52"/>
    </location>
</feature>
<evidence type="ECO:0000256" key="2">
    <source>
        <dbReference type="SAM" id="Phobius"/>
    </source>
</evidence>
<dbReference type="RefSeq" id="YP_009044537.1">
    <property type="nucleotide sequence ID" value="NC_024383.1"/>
</dbReference>
<evidence type="ECO:0000313" key="3">
    <source>
        <dbReference type="EMBL" id="AHL19288.1"/>
    </source>
</evidence>
<evidence type="ECO:0000313" key="4">
    <source>
        <dbReference type="Proteomes" id="UP000026997"/>
    </source>
</evidence>
<reference evidence="3 4" key="1">
    <citation type="journal article" date="2014" name="Appl. Environ. Microbiol.">
        <title>Comparative genomic and morphological analysis of Listeria phages isolated from farm environments.</title>
        <authorList>
            <person name="Denes T."/>
            <person name="Vongkamjan K."/>
            <person name="Ackermann H.W."/>
            <person name="Moreno Switt A.I."/>
            <person name="Wiedmann M."/>
            <person name="den Bakker H.C."/>
        </authorList>
    </citation>
    <scope>NUCLEOTIDE SEQUENCE [LARGE SCALE GENOMIC DNA]</scope>
</reference>
<evidence type="ECO:0000256" key="1">
    <source>
        <dbReference type="SAM" id="Coils"/>
    </source>
</evidence>
<keyword evidence="2" id="KW-0812">Transmembrane</keyword>
<dbReference type="OrthoDB" id="26006at10239"/>
<protein>
    <submittedName>
        <fullName evidence="3">Uncharacterized protein</fullName>
    </submittedName>
</protein>
<dbReference type="EMBL" id="KJ094030">
    <property type="protein sequence ID" value="AHL19288.1"/>
    <property type="molecule type" value="Genomic_DNA"/>
</dbReference>
<dbReference type="Proteomes" id="UP000026997">
    <property type="component" value="Segment"/>
</dbReference>
<name>A0A059T5Q3_9CAUD</name>
<organism evidence="3 4">
    <name type="scientific">Listeria phage LP-083-2</name>
    <dbReference type="NCBI Taxonomy" id="1458855"/>
    <lineage>
        <taxon>Viruses</taxon>
        <taxon>Duplodnaviria</taxon>
        <taxon>Heunggongvirae</taxon>
        <taxon>Uroviricota</taxon>
        <taxon>Caudoviricetes</taxon>
        <taxon>Herelleviridae</taxon>
        <taxon>Jasinskavirinae</taxon>
        <taxon>Pecentumvirus</taxon>
        <taxon>Pecentumvirus LP0832</taxon>
    </lineage>
</organism>
<keyword evidence="2" id="KW-1133">Transmembrane helix</keyword>
<dbReference type="KEGG" id="vg:19735647"/>
<sequence length="113" mass="12923">MEKDTNIQSLLDKIKNLEDKVQTGELTRKTDNEELTKAIKELRDIVVALDKDSALQSEKQSHIFYQIGQLEKGVEALRQTNQKEDEGKKDLVEKVFMIILGAVVTYVFSLVKK</sequence>
<feature type="transmembrane region" description="Helical" evidence="2">
    <location>
        <begin position="91"/>
        <end position="111"/>
    </location>
</feature>
<proteinExistence type="predicted"/>
<keyword evidence="2" id="KW-0472">Membrane</keyword>